<dbReference type="AlphaFoldDB" id="A0A6A7AH63"/>
<dbReference type="EMBL" id="MU006217">
    <property type="protein sequence ID" value="KAF2832631.1"/>
    <property type="molecule type" value="Genomic_DNA"/>
</dbReference>
<name>A0A6A7AH63_9PLEO</name>
<dbReference type="Proteomes" id="UP000799424">
    <property type="component" value="Unassembled WGS sequence"/>
</dbReference>
<organism evidence="1 2">
    <name type="scientific">Ophiobolus disseminans</name>
    <dbReference type="NCBI Taxonomy" id="1469910"/>
    <lineage>
        <taxon>Eukaryota</taxon>
        <taxon>Fungi</taxon>
        <taxon>Dikarya</taxon>
        <taxon>Ascomycota</taxon>
        <taxon>Pezizomycotina</taxon>
        <taxon>Dothideomycetes</taxon>
        <taxon>Pleosporomycetidae</taxon>
        <taxon>Pleosporales</taxon>
        <taxon>Pleosporineae</taxon>
        <taxon>Phaeosphaeriaceae</taxon>
        <taxon>Ophiobolus</taxon>
    </lineage>
</organism>
<evidence type="ECO:0000313" key="2">
    <source>
        <dbReference type="Proteomes" id="UP000799424"/>
    </source>
</evidence>
<accession>A0A6A7AH63</accession>
<reference evidence="1" key="1">
    <citation type="journal article" date="2020" name="Stud. Mycol.">
        <title>101 Dothideomycetes genomes: a test case for predicting lifestyles and emergence of pathogens.</title>
        <authorList>
            <person name="Haridas S."/>
            <person name="Albert R."/>
            <person name="Binder M."/>
            <person name="Bloem J."/>
            <person name="Labutti K."/>
            <person name="Salamov A."/>
            <person name="Andreopoulos B."/>
            <person name="Baker S."/>
            <person name="Barry K."/>
            <person name="Bills G."/>
            <person name="Bluhm B."/>
            <person name="Cannon C."/>
            <person name="Castanera R."/>
            <person name="Culley D."/>
            <person name="Daum C."/>
            <person name="Ezra D."/>
            <person name="Gonzalez J."/>
            <person name="Henrissat B."/>
            <person name="Kuo A."/>
            <person name="Liang C."/>
            <person name="Lipzen A."/>
            <person name="Lutzoni F."/>
            <person name="Magnuson J."/>
            <person name="Mondo S."/>
            <person name="Nolan M."/>
            <person name="Ohm R."/>
            <person name="Pangilinan J."/>
            <person name="Park H.-J."/>
            <person name="Ramirez L."/>
            <person name="Alfaro M."/>
            <person name="Sun H."/>
            <person name="Tritt A."/>
            <person name="Yoshinaga Y."/>
            <person name="Zwiers L.-H."/>
            <person name="Turgeon B."/>
            <person name="Goodwin S."/>
            <person name="Spatafora J."/>
            <person name="Crous P."/>
            <person name="Grigoriev I."/>
        </authorList>
    </citation>
    <scope>NUCLEOTIDE SEQUENCE</scope>
    <source>
        <strain evidence="1">CBS 113818</strain>
    </source>
</reference>
<gene>
    <name evidence="1" type="ORF">CC86DRAFT_92276</name>
</gene>
<protein>
    <submittedName>
        <fullName evidence="1">Uncharacterized protein</fullName>
    </submittedName>
</protein>
<proteinExistence type="predicted"/>
<evidence type="ECO:0000313" key="1">
    <source>
        <dbReference type="EMBL" id="KAF2832631.1"/>
    </source>
</evidence>
<keyword evidence="2" id="KW-1185">Reference proteome</keyword>
<sequence>MLKSLSILALTMFPARSYQRLSRNVAPAKIGVCRDLGKWRSRLDAGGTAEQYAGHGHLFVQLCVCSYERFGTSCMARSCFRINRFICSEDFALGKEGTLRWCEH</sequence>